<evidence type="ECO:0000313" key="2">
    <source>
        <dbReference type="Proteomes" id="UP000652761"/>
    </source>
</evidence>
<protein>
    <submittedName>
        <fullName evidence="1">Uncharacterized protein</fullName>
    </submittedName>
</protein>
<proteinExistence type="predicted"/>
<name>A0A843VVI0_COLES</name>
<evidence type="ECO:0000313" key="1">
    <source>
        <dbReference type="EMBL" id="MQL97520.1"/>
    </source>
</evidence>
<sequence>MAVPKKGTRALLARSCRVAFSEHLALCCRWLLCLEALVTVWCVALSACGGRSSASCCALLRANMVVALLKLLVLSVF</sequence>
<accession>A0A843VVI0</accession>
<organism evidence="1 2">
    <name type="scientific">Colocasia esculenta</name>
    <name type="common">Wild taro</name>
    <name type="synonym">Arum esculentum</name>
    <dbReference type="NCBI Taxonomy" id="4460"/>
    <lineage>
        <taxon>Eukaryota</taxon>
        <taxon>Viridiplantae</taxon>
        <taxon>Streptophyta</taxon>
        <taxon>Embryophyta</taxon>
        <taxon>Tracheophyta</taxon>
        <taxon>Spermatophyta</taxon>
        <taxon>Magnoliopsida</taxon>
        <taxon>Liliopsida</taxon>
        <taxon>Araceae</taxon>
        <taxon>Aroideae</taxon>
        <taxon>Colocasieae</taxon>
        <taxon>Colocasia</taxon>
    </lineage>
</organism>
<dbReference type="EMBL" id="NMUH01002062">
    <property type="protein sequence ID" value="MQL97520.1"/>
    <property type="molecule type" value="Genomic_DNA"/>
</dbReference>
<dbReference type="AlphaFoldDB" id="A0A843VVI0"/>
<keyword evidence="2" id="KW-1185">Reference proteome</keyword>
<comment type="caution">
    <text evidence="1">The sequence shown here is derived from an EMBL/GenBank/DDBJ whole genome shotgun (WGS) entry which is preliminary data.</text>
</comment>
<reference evidence="1" key="1">
    <citation type="submission" date="2017-07" db="EMBL/GenBank/DDBJ databases">
        <title>Taro Niue Genome Assembly and Annotation.</title>
        <authorList>
            <person name="Atibalentja N."/>
            <person name="Keating K."/>
            <person name="Fields C.J."/>
        </authorList>
    </citation>
    <scope>NUCLEOTIDE SEQUENCE</scope>
    <source>
        <strain evidence="1">Niue_2</strain>
        <tissue evidence="1">Leaf</tissue>
    </source>
</reference>
<dbReference type="Proteomes" id="UP000652761">
    <property type="component" value="Unassembled WGS sequence"/>
</dbReference>
<gene>
    <name evidence="1" type="ORF">Taro_030213</name>
</gene>